<evidence type="ECO:0000313" key="2">
    <source>
        <dbReference type="EMBL" id="CAG6721122.1"/>
    </source>
</evidence>
<keyword evidence="1" id="KW-0472">Membrane</keyword>
<proteinExistence type="predicted"/>
<keyword evidence="1" id="KW-1133">Transmembrane helix</keyword>
<sequence>MTDQFFKKIYNSYKKFECMKCIWEFGVESTGIGSKLTHTHTIEESYSIISAKISSQNKKKREKPNFISSIQYVCVIAVKLEFFFRSIVLSFLSKAMDDLYYRRTVLNQQLLNCESLKTTV</sequence>
<protein>
    <submittedName>
        <fullName evidence="2">Uncharacterized protein</fullName>
    </submittedName>
</protein>
<name>A0A8D8VGT4_9HEMI</name>
<evidence type="ECO:0000256" key="1">
    <source>
        <dbReference type="SAM" id="Phobius"/>
    </source>
</evidence>
<dbReference type="AlphaFoldDB" id="A0A8D8VGT4"/>
<organism evidence="2">
    <name type="scientific">Cacopsylla melanoneura</name>
    <dbReference type="NCBI Taxonomy" id="428564"/>
    <lineage>
        <taxon>Eukaryota</taxon>
        <taxon>Metazoa</taxon>
        <taxon>Ecdysozoa</taxon>
        <taxon>Arthropoda</taxon>
        <taxon>Hexapoda</taxon>
        <taxon>Insecta</taxon>
        <taxon>Pterygota</taxon>
        <taxon>Neoptera</taxon>
        <taxon>Paraneoptera</taxon>
        <taxon>Hemiptera</taxon>
        <taxon>Sternorrhyncha</taxon>
        <taxon>Psylloidea</taxon>
        <taxon>Psyllidae</taxon>
        <taxon>Psyllinae</taxon>
        <taxon>Cacopsylla</taxon>
    </lineage>
</organism>
<reference evidence="2" key="1">
    <citation type="submission" date="2021-05" db="EMBL/GenBank/DDBJ databases">
        <authorList>
            <person name="Alioto T."/>
            <person name="Alioto T."/>
            <person name="Gomez Garrido J."/>
        </authorList>
    </citation>
    <scope>NUCLEOTIDE SEQUENCE</scope>
</reference>
<accession>A0A8D8VGT4</accession>
<dbReference type="EMBL" id="HBUF01361644">
    <property type="protein sequence ID" value="CAG6721122.1"/>
    <property type="molecule type" value="Transcribed_RNA"/>
</dbReference>
<feature type="transmembrane region" description="Helical" evidence="1">
    <location>
        <begin position="69"/>
        <end position="92"/>
    </location>
</feature>
<keyword evidence="1" id="KW-0812">Transmembrane</keyword>